<dbReference type="Proteomes" id="UP000323876">
    <property type="component" value="Unassembled WGS sequence"/>
</dbReference>
<accession>A0A5N0E495</accession>
<evidence type="ECO:0000313" key="3">
    <source>
        <dbReference type="Proteomes" id="UP000323876"/>
    </source>
</evidence>
<organism evidence="2 3">
    <name type="scientific">Nocardia colli</name>
    <dbReference type="NCBI Taxonomy" id="2545717"/>
    <lineage>
        <taxon>Bacteria</taxon>
        <taxon>Bacillati</taxon>
        <taxon>Actinomycetota</taxon>
        <taxon>Actinomycetes</taxon>
        <taxon>Mycobacteriales</taxon>
        <taxon>Nocardiaceae</taxon>
        <taxon>Nocardia</taxon>
    </lineage>
</organism>
<dbReference type="AlphaFoldDB" id="A0A5N0E495"/>
<feature type="domain" description="Putative amidase" evidence="1">
    <location>
        <begin position="243"/>
        <end position="395"/>
    </location>
</feature>
<gene>
    <name evidence="2" type="ORF">F3087_36680</name>
</gene>
<dbReference type="Pfam" id="PF12671">
    <property type="entry name" value="Amidase_6"/>
    <property type="match status" value="1"/>
</dbReference>
<keyword evidence="3" id="KW-1185">Reference proteome</keyword>
<name>A0A5N0E495_9NOCA</name>
<comment type="caution">
    <text evidence="2">The sequence shown here is derived from an EMBL/GenBank/DDBJ whole genome shotgun (WGS) entry which is preliminary data.</text>
</comment>
<evidence type="ECO:0000313" key="2">
    <source>
        <dbReference type="EMBL" id="KAA8883803.1"/>
    </source>
</evidence>
<dbReference type="InterPro" id="IPR024301">
    <property type="entry name" value="Amidase_6"/>
</dbReference>
<dbReference type="OrthoDB" id="3826164at2"/>
<reference evidence="2 3" key="1">
    <citation type="submission" date="2019-09" db="EMBL/GenBank/DDBJ databases">
        <authorList>
            <person name="Wang X."/>
        </authorList>
    </citation>
    <scope>NUCLEOTIDE SEQUENCE [LARGE SCALE GENOMIC DNA]</scope>
    <source>
        <strain evidence="2 3">CICC 11023</strain>
    </source>
</reference>
<evidence type="ECO:0000259" key="1">
    <source>
        <dbReference type="Pfam" id="PF12671"/>
    </source>
</evidence>
<sequence>MVSFADLRDAKPDLWQVAADDLLAVSKQTERTADNIHANGIKALEDSWPDKTGDRARETLVKVANRMVNASILSRGAMTALDALQDSIAIAQRELTAAVNYATAQEFSVAANGTLSMPPEGEFSIIKYLSMLSTQRMIDDAIEAATQADQACVEAIAAVNVDPDNVTQEDAQRRQSEAVRKALQEMRNLLPDGLSRYQVEQWWKALTPEQQQQLMRAVPVELHNLAGIPDDVKKQLSDDGRGYDPVKTVSWALANADNRDIDVFGNNCANFASHSLRHGGLKDKMDFWSWGTLDSDNWGTSLAGDANVPGIAGKTHTQSWYNSDAQRQFFLEHGGAEVPPSAAKPGDIVYFNYNDGPGGHPDGQSHHTAVVTAVLPDGEVLYTQHTPGAANQSLSDRLPMVEQGEGRQGITIVRPKETW</sequence>
<proteinExistence type="predicted"/>
<dbReference type="EMBL" id="VXLC01000025">
    <property type="protein sequence ID" value="KAA8883803.1"/>
    <property type="molecule type" value="Genomic_DNA"/>
</dbReference>
<protein>
    <submittedName>
        <fullName evidence="2">Amidase</fullName>
    </submittedName>
</protein>